<reference evidence="9" key="1">
    <citation type="submission" date="2020-10" db="EMBL/GenBank/DDBJ databases">
        <authorList>
            <person name="Gilroy R."/>
        </authorList>
    </citation>
    <scope>NUCLEOTIDE SEQUENCE</scope>
    <source>
        <strain evidence="9">F6-4510</strain>
    </source>
</reference>
<feature type="transmembrane region" description="Helical" evidence="7">
    <location>
        <begin position="124"/>
        <end position="141"/>
    </location>
</feature>
<dbReference type="GO" id="GO:0005886">
    <property type="term" value="C:plasma membrane"/>
    <property type="evidence" value="ECO:0007669"/>
    <property type="project" value="UniProtKB-SubCell"/>
</dbReference>
<evidence type="ECO:0000256" key="5">
    <source>
        <dbReference type="ARBA" id="ARBA00022989"/>
    </source>
</evidence>
<dbReference type="EMBL" id="JADIMX010000058">
    <property type="protein sequence ID" value="MBO8434284.1"/>
    <property type="molecule type" value="Genomic_DNA"/>
</dbReference>
<feature type="transmembrane region" description="Helical" evidence="7">
    <location>
        <begin position="12"/>
        <end position="30"/>
    </location>
</feature>
<protein>
    <submittedName>
        <fullName evidence="9">DMT family transporter</fullName>
    </submittedName>
</protein>
<evidence type="ECO:0000256" key="1">
    <source>
        <dbReference type="ARBA" id="ARBA00004651"/>
    </source>
</evidence>
<evidence type="ECO:0000256" key="3">
    <source>
        <dbReference type="ARBA" id="ARBA00022475"/>
    </source>
</evidence>
<feature type="domain" description="EamA" evidence="8">
    <location>
        <begin position="7"/>
        <end position="140"/>
    </location>
</feature>
<gene>
    <name evidence="9" type="ORF">IAC55_03045</name>
</gene>
<name>A0A9D9H366_9FIRM</name>
<dbReference type="SUPFAM" id="SSF103481">
    <property type="entry name" value="Multidrug resistance efflux transporter EmrE"/>
    <property type="match status" value="2"/>
</dbReference>
<dbReference type="InterPro" id="IPR037185">
    <property type="entry name" value="EmrE-like"/>
</dbReference>
<feature type="transmembrane region" description="Helical" evidence="7">
    <location>
        <begin position="147"/>
        <end position="166"/>
    </location>
</feature>
<feature type="transmembrane region" description="Helical" evidence="7">
    <location>
        <begin position="187"/>
        <end position="206"/>
    </location>
</feature>
<evidence type="ECO:0000313" key="9">
    <source>
        <dbReference type="EMBL" id="MBO8434284.1"/>
    </source>
</evidence>
<organism evidence="9 10">
    <name type="scientific">Candidatus Fimicola merdigallinarum</name>
    <dbReference type="NCBI Taxonomy" id="2840819"/>
    <lineage>
        <taxon>Bacteria</taxon>
        <taxon>Bacillati</taxon>
        <taxon>Bacillota</taxon>
        <taxon>Clostridia</taxon>
        <taxon>Lachnospirales</taxon>
        <taxon>Lachnospiraceae</taxon>
        <taxon>Lachnospiraceae incertae sedis</taxon>
        <taxon>Candidatus Fimicola</taxon>
    </lineage>
</organism>
<evidence type="ECO:0000313" key="10">
    <source>
        <dbReference type="Proteomes" id="UP000823611"/>
    </source>
</evidence>
<keyword evidence="4 7" id="KW-0812">Transmembrane</keyword>
<dbReference type="PANTHER" id="PTHR32322:SF18">
    <property type="entry name" value="S-ADENOSYLMETHIONINE_S-ADENOSYLHOMOCYSTEINE TRANSPORTER"/>
    <property type="match status" value="1"/>
</dbReference>
<dbReference type="AlphaFoldDB" id="A0A9D9H366"/>
<dbReference type="InterPro" id="IPR000620">
    <property type="entry name" value="EamA_dom"/>
</dbReference>
<comment type="subcellular location">
    <subcellularLocation>
        <location evidence="1">Cell membrane</location>
        <topology evidence="1">Multi-pass membrane protein</topology>
    </subcellularLocation>
</comment>
<evidence type="ECO:0000256" key="6">
    <source>
        <dbReference type="ARBA" id="ARBA00023136"/>
    </source>
</evidence>
<keyword evidence="3" id="KW-1003">Cell membrane</keyword>
<dbReference type="InterPro" id="IPR050638">
    <property type="entry name" value="AA-Vitamin_Transporters"/>
</dbReference>
<evidence type="ECO:0000259" key="8">
    <source>
        <dbReference type="Pfam" id="PF00892"/>
    </source>
</evidence>
<feature type="transmembrane region" description="Helical" evidence="7">
    <location>
        <begin position="249"/>
        <end position="266"/>
    </location>
</feature>
<evidence type="ECO:0000256" key="2">
    <source>
        <dbReference type="ARBA" id="ARBA00007362"/>
    </source>
</evidence>
<dbReference type="Pfam" id="PF00892">
    <property type="entry name" value="EamA"/>
    <property type="match status" value="2"/>
</dbReference>
<feature type="transmembrane region" description="Helical" evidence="7">
    <location>
        <begin position="218"/>
        <end position="237"/>
    </location>
</feature>
<feature type="transmembrane region" description="Helical" evidence="7">
    <location>
        <begin position="36"/>
        <end position="54"/>
    </location>
</feature>
<feature type="transmembrane region" description="Helical" evidence="7">
    <location>
        <begin position="272"/>
        <end position="290"/>
    </location>
</feature>
<comment type="similarity">
    <text evidence="2">Belongs to the EamA transporter family.</text>
</comment>
<comment type="caution">
    <text evidence="9">The sequence shown here is derived from an EMBL/GenBank/DDBJ whole genome shotgun (WGS) entry which is preliminary data.</text>
</comment>
<reference evidence="9" key="2">
    <citation type="journal article" date="2021" name="PeerJ">
        <title>Extensive microbial diversity within the chicken gut microbiome revealed by metagenomics and culture.</title>
        <authorList>
            <person name="Gilroy R."/>
            <person name="Ravi A."/>
            <person name="Getino M."/>
            <person name="Pursley I."/>
            <person name="Horton D.L."/>
            <person name="Alikhan N.F."/>
            <person name="Baker D."/>
            <person name="Gharbi K."/>
            <person name="Hall N."/>
            <person name="Watson M."/>
            <person name="Adriaenssens E.M."/>
            <person name="Foster-Nyarko E."/>
            <person name="Jarju S."/>
            <person name="Secka A."/>
            <person name="Antonio M."/>
            <person name="Oren A."/>
            <person name="Chaudhuri R.R."/>
            <person name="La Ragione R."/>
            <person name="Hildebrand F."/>
            <person name="Pallen M.J."/>
        </authorList>
    </citation>
    <scope>NUCLEOTIDE SEQUENCE</scope>
    <source>
        <strain evidence="9">F6-4510</strain>
    </source>
</reference>
<dbReference type="Proteomes" id="UP000823611">
    <property type="component" value="Unassembled WGS sequence"/>
</dbReference>
<evidence type="ECO:0000256" key="4">
    <source>
        <dbReference type="ARBA" id="ARBA00022692"/>
    </source>
</evidence>
<feature type="transmembrane region" description="Helical" evidence="7">
    <location>
        <begin position="95"/>
        <end position="115"/>
    </location>
</feature>
<sequence>MNTEKTKGHLMATFTVLVWGTTFISTKVLLKDFNPIEILFIRFVLGFIALYIACPKPFKVKDKRQEILFAGAGLTGICLYYLLENIALTYTMASNVGVIVAISPFFTAILSHIFLKGEDKLKPSFFIGFIFAITGISLISFNGQSLSLNPLGDILAILATLTWAIYSVITRKLSVYGYNTIQMTRKMFSYGIFFMIPTLFVFDVNLDFTRFLNPINTLNILFLSFCASALCFVTWNFAVKTLGALKTTIYIYAMPVITILTSVIVLKEKITPMAMLGTILTLMGLVISEFKFNKKRDVH</sequence>
<accession>A0A9D9H366</accession>
<feature type="domain" description="EamA" evidence="8">
    <location>
        <begin position="151"/>
        <end position="287"/>
    </location>
</feature>
<feature type="transmembrane region" description="Helical" evidence="7">
    <location>
        <begin position="66"/>
        <end position="83"/>
    </location>
</feature>
<dbReference type="PANTHER" id="PTHR32322">
    <property type="entry name" value="INNER MEMBRANE TRANSPORTER"/>
    <property type="match status" value="1"/>
</dbReference>
<proteinExistence type="inferred from homology"/>
<keyword evidence="6 7" id="KW-0472">Membrane</keyword>
<keyword evidence="5 7" id="KW-1133">Transmembrane helix</keyword>
<evidence type="ECO:0000256" key="7">
    <source>
        <dbReference type="SAM" id="Phobius"/>
    </source>
</evidence>